<organism evidence="8 9">
    <name type="scientific">Tissierella praeacuta DSM 18095</name>
    <dbReference type="NCBI Taxonomy" id="1123404"/>
    <lineage>
        <taxon>Bacteria</taxon>
        <taxon>Bacillati</taxon>
        <taxon>Bacillota</taxon>
        <taxon>Tissierellia</taxon>
        <taxon>Tissierellales</taxon>
        <taxon>Tissierellaceae</taxon>
        <taxon>Tissierella</taxon>
    </lineage>
</organism>
<feature type="transmembrane region" description="Helical" evidence="7">
    <location>
        <begin position="253"/>
        <end position="269"/>
    </location>
</feature>
<evidence type="ECO:0000256" key="1">
    <source>
        <dbReference type="ARBA" id="ARBA00004141"/>
    </source>
</evidence>
<accession>A0A1M4YBG8</accession>
<keyword evidence="4 7" id="KW-1133">Transmembrane helix</keyword>
<feature type="transmembrane region" description="Helical" evidence="7">
    <location>
        <begin position="69"/>
        <end position="86"/>
    </location>
</feature>
<evidence type="ECO:0000256" key="6">
    <source>
        <dbReference type="RuleBase" id="RU003943"/>
    </source>
</evidence>
<dbReference type="PANTHER" id="PTHR30477">
    <property type="entry name" value="ABC-TRANSPORTER METAL-BINDING PROTEIN"/>
    <property type="match status" value="1"/>
</dbReference>
<dbReference type="RefSeq" id="WP_084725443.1">
    <property type="nucleotide sequence ID" value="NZ_FQTY01000016.1"/>
</dbReference>
<keyword evidence="9" id="KW-1185">Reference proteome</keyword>
<evidence type="ECO:0000313" key="8">
    <source>
        <dbReference type="EMBL" id="SHF03171.1"/>
    </source>
</evidence>
<feature type="transmembrane region" description="Helical" evidence="7">
    <location>
        <begin position="137"/>
        <end position="160"/>
    </location>
</feature>
<proteinExistence type="inferred from homology"/>
<dbReference type="GO" id="GO:0055085">
    <property type="term" value="P:transmembrane transport"/>
    <property type="evidence" value="ECO:0007669"/>
    <property type="project" value="InterPro"/>
</dbReference>
<dbReference type="Pfam" id="PF00950">
    <property type="entry name" value="ABC-3"/>
    <property type="match status" value="1"/>
</dbReference>
<name>A0A1M4YBG8_9FIRM</name>
<dbReference type="GO" id="GO:0043190">
    <property type="term" value="C:ATP-binding cassette (ABC) transporter complex"/>
    <property type="evidence" value="ECO:0007669"/>
    <property type="project" value="InterPro"/>
</dbReference>
<evidence type="ECO:0000256" key="3">
    <source>
        <dbReference type="ARBA" id="ARBA00022692"/>
    </source>
</evidence>
<evidence type="ECO:0000256" key="2">
    <source>
        <dbReference type="ARBA" id="ARBA00008034"/>
    </source>
</evidence>
<gene>
    <name evidence="8" type="ORF">SAMN02745784_02589</name>
</gene>
<dbReference type="GO" id="GO:0010043">
    <property type="term" value="P:response to zinc ion"/>
    <property type="evidence" value="ECO:0007669"/>
    <property type="project" value="TreeGrafter"/>
</dbReference>
<feature type="transmembrane region" description="Helical" evidence="7">
    <location>
        <begin position="20"/>
        <end position="40"/>
    </location>
</feature>
<feature type="transmembrane region" description="Helical" evidence="7">
    <location>
        <begin position="180"/>
        <end position="213"/>
    </location>
</feature>
<comment type="similarity">
    <text evidence="2 6">Belongs to the ABC-3 integral membrane protein family.</text>
</comment>
<evidence type="ECO:0000256" key="5">
    <source>
        <dbReference type="ARBA" id="ARBA00023136"/>
    </source>
</evidence>
<dbReference type="Gene3D" id="1.10.3470.10">
    <property type="entry name" value="ABC transporter involved in vitamin B12 uptake, BtuC"/>
    <property type="match status" value="1"/>
</dbReference>
<comment type="subcellular location">
    <subcellularLocation>
        <location evidence="6">Cell membrane</location>
        <topology evidence="6">Multi-pass membrane protein</topology>
    </subcellularLocation>
    <subcellularLocation>
        <location evidence="1">Membrane</location>
        <topology evidence="1">Multi-pass membrane protein</topology>
    </subcellularLocation>
</comment>
<evidence type="ECO:0000256" key="4">
    <source>
        <dbReference type="ARBA" id="ARBA00022989"/>
    </source>
</evidence>
<keyword evidence="3 6" id="KW-0812">Transmembrane</keyword>
<dbReference type="EMBL" id="FQTY01000016">
    <property type="protein sequence ID" value="SHF03171.1"/>
    <property type="molecule type" value="Genomic_DNA"/>
</dbReference>
<dbReference type="Proteomes" id="UP000184114">
    <property type="component" value="Unassembled WGS sequence"/>
</dbReference>
<feature type="transmembrane region" description="Helical" evidence="7">
    <location>
        <begin position="98"/>
        <end position="116"/>
    </location>
</feature>
<dbReference type="AlphaFoldDB" id="A0A1M4YBG8"/>
<protein>
    <submittedName>
        <fullName evidence="8">Zinc transport system permease protein</fullName>
    </submittedName>
</protein>
<dbReference type="SUPFAM" id="SSF81345">
    <property type="entry name" value="ABC transporter involved in vitamin B12 uptake, BtuC"/>
    <property type="match status" value="1"/>
</dbReference>
<dbReference type="GeneID" id="90995853"/>
<dbReference type="InterPro" id="IPR037294">
    <property type="entry name" value="ABC_BtuC-like"/>
</dbReference>
<feature type="transmembrane region" description="Helical" evidence="7">
    <location>
        <begin position="225"/>
        <end position="247"/>
    </location>
</feature>
<dbReference type="InterPro" id="IPR001626">
    <property type="entry name" value="ABC_TroCD"/>
</dbReference>
<dbReference type="PANTHER" id="PTHR30477:SF0">
    <property type="entry name" value="METAL TRANSPORT SYSTEM MEMBRANE PROTEIN TM_0125-RELATED"/>
    <property type="match status" value="1"/>
</dbReference>
<keyword evidence="5 7" id="KW-0472">Membrane</keyword>
<evidence type="ECO:0000256" key="7">
    <source>
        <dbReference type="SAM" id="Phobius"/>
    </source>
</evidence>
<keyword evidence="6" id="KW-0813">Transport</keyword>
<evidence type="ECO:0000313" key="9">
    <source>
        <dbReference type="Proteomes" id="UP000184114"/>
    </source>
</evidence>
<dbReference type="STRING" id="1123404.SAMN02745784_02589"/>
<sequence>MENIIFIIKDAFHYDFMIKAIVAGILIAISSSFLGIFIVLRKHSMIGDGLAHVSFATVAIALLLKQSPILISIPIVVLASVLILKLSEIDNLNGDASIGLISSFSVAVGILISSLSKGSNIDLFSYLFGSILVISDFELILSVILSIIILSIIILFYNSLFAITYDESFATTMGINVKKLNYLISILTGITVVLGIRIVGTMLISSMIIFPTVTALQISTSFKNTIIISEIISILSVIVGLFISFVYDLPTGATIVIVNAICFMISLFIKKIDLS</sequence>
<reference evidence="9" key="1">
    <citation type="submission" date="2016-11" db="EMBL/GenBank/DDBJ databases">
        <authorList>
            <person name="Varghese N."/>
            <person name="Submissions S."/>
        </authorList>
    </citation>
    <scope>NUCLEOTIDE SEQUENCE [LARGE SCALE GENOMIC DNA]</scope>
    <source>
        <strain evidence="9">DSM 18095</strain>
    </source>
</reference>